<organism evidence="2 3">
    <name type="scientific">Batillaria attramentaria</name>
    <dbReference type="NCBI Taxonomy" id="370345"/>
    <lineage>
        <taxon>Eukaryota</taxon>
        <taxon>Metazoa</taxon>
        <taxon>Spiralia</taxon>
        <taxon>Lophotrochozoa</taxon>
        <taxon>Mollusca</taxon>
        <taxon>Gastropoda</taxon>
        <taxon>Caenogastropoda</taxon>
        <taxon>Sorbeoconcha</taxon>
        <taxon>Cerithioidea</taxon>
        <taxon>Batillariidae</taxon>
        <taxon>Batillaria</taxon>
    </lineage>
</organism>
<dbReference type="Proteomes" id="UP001519460">
    <property type="component" value="Unassembled WGS sequence"/>
</dbReference>
<keyword evidence="3" id="KW-1185">Reference proteome</keyword>
<feature type="region of interest" description="Disordered" evidence="1">
    <location>
        <begin position="1"/>
        <end position="25"/>
    </location>
</feature>
<sequence>MPFGSDSCRPAPSASPNCRHHSSSRSLLFGPAVSGTARCLCLLNESFRSRCRTPAHILQDCPLFTAQRNQGPAGGTSRFQHCDQAVGVGRSRIGRELTTSLVDSTELRPI</sequence>
<proteinExistence type="predicted"/>
<gene>
    <name evidence="2" type="ORF">BaRGS_00019938</name>
</gene>
<reference evidence="2 3" key="1">
    <citation type="journal article" date="2023" name="Sci. Data">
        <title>Genome assembly of the Korean intertidal mud-creeper Batillaria attramentaria.</title>
        <authorList>
            <person name="Patra A.K."/>
            <person name="Ho P.T."/>
            <person name="Jun S."/>
            <person name="Lee S.J."/>
            <person name="Kim Y."/>
            <person name="Won Y.J."/>
        </authorList>
    </citation>
    <scope>NUCLEOTIDE SEQUENCE [LARGE SCALE GENOMIC DNA]</scope>
    <source>
        <strain evidence="2">Wonlab-2016</strain>
    </source>
</reference>
<dbReference type="AlphaFoldDB" id="A0ABD0KPG5"/>
<evidence type="ECO:0000313" key="3">
    <source>
        <dbReference type="Proteomes" id="UP001519460"/>
    </source>
</evidence>
<evidence type="ECO:0000313" key="2">
    <source>
        <dbReference type="EMBL" id="KAK7488803.1"/>
    </source>
</evidence>
<comment type="caution">
    <text evidence="2">The sequence shown here is derived from an EMBL/GenBank/DDBJ whole genome shotgun (WGS) entry which is preliminary data.</text>
</comment>
<evidence type="ECO:0000256" key="1">
    <source>
        <dbReference type="SAM" id="MobiDB-lite"/>
    </source>
</evidence>
<accession>A0ABD0KPG5</accession>
<dbReference type="EMBL" id="JACVVK020000146">
    <property type="protein sequence ID" value="KAK7488803.1"/>
    <property type="molecule type" value="Genomic_DNA"/>
</dbReference>
<name>A0ABD0KPG5_9CAEN</name>
<protein>
    <submittedName>
        <fullName evidence="2">Uncharacterized protein</fullName>
    </submittedName>
</protein>